<evidence type="ECO:0000313" key="3">
    <source>
        <dbReference type="Proteomes" id="UP000247498"/>
    </source>
</evidence>
<feature type="compositionally biased region" description="Gly residues" evidence="1">
    <location>
        <begin position="194"/>
        <end position="208"/>
    </location>
</feature>
<reference evidence="2 3" key="1">
    <citation type="journal article" date="2018" name="Sci. Rep.">
        <title>Raphidocelis subcapitata (=Pseudokirchneriella subcapitata) provides an insight into genome evolution and environmental adaptations in the Sphaeropleales.</title>
        <authorList>
            <person name="Suzuki S."/>
            <person name="Yamaguchi H."/>
            <person name="Nakajima N."/>
            <person name="Kawachi M."/>
        </authorList>
    </citation>
    <scope>NUCLEOTIDE SEQUENCE [LARGE SCALE GENOMIC DNA]</scope>
    <source>
        <strain evidence="2 3">NIES-35</strain>
    </source>
</reference>
<feature type="compositionally biased region" description="Basic residues" evidence="1">
    <location>
        <begin position="28"/>
        <end position="41"/>
    </location>
</feature>
<sequence>MQAGLKQVRNKLDVPSVVPAFAPAAVRQRQRHRSRHRRPPRCARAAAAGDEDSGAPGPSSSGGGGPEAPWALMGRVVREEQLGLWQGAREALVARAVAQRCGLSDAELAARLQPLSNLLPTLADRLLLLRADLLAELAGDVAAVAHKMLLLKAWFPTADVGAMVGRRPSLLTSEEFDRIPSARRQLLARYPDPSGGGSSSTGGGGGSGSASSSGGDDGSGGGGSGSGSGSGDDALGTSAAVDALVCQQPLLLCEDLEALLAELQRLLPGTGTDAAAALARHPGLADRLVSNRGLSLW</sequence>
<accession>A0A2V0NPY1</accession>
<dbReference type="InParanoid" id="A0A2V0NPY1"/>
<feature type="region of interest" description="Disordered" evidence="1">
    <location>
        <begin position="188"/>
        <end position="233"/>
    </location>
</feature>
<dbReference type="EMBL" id="BDRX01000012">
    <property type="protein sequence ID" value="GBF89686.1"/>
    <property type="molecule type" value="Genomic_DNA"/>
</dbReference>
<gene>
    <name evidence="2" type="ORF">Rsub_02856</name>
</gene>
<evidence type="ECO:0000313" key="2">
    <source>
        <dbReference type="EMBL" id="GBF89686.1"/>
    </source>
</evidence>
<evidence type="ECO:0000256" key="1">
    <source>
        <dbReference type="SAM" id="MobiDB-lite"/>
    </source>
</evidence>
<dbReference type="OrthoDB" id="545443at2759"/>
<feature type="region of interest" description="Disordered" evidence="1">
    <location>
        <begin position="22"/>
        <end position="69"/>
    </location>
</feature>
<feature type="compositionally biased region" description="Gly residues" evidence="1">
    <location>
        <begin position="215"/>
        <end position="230"/>
    </location>
</feature>
<dbReference type="Proteomes" id="UP000247498">
    <property type="component" value="Unassembled WGS sequence"/>
</dbReference>
<protein>
    <submittedName>
        <fullName evidence="2">Uncharacterized protein</fullName>
    </submittedName>
</protein>
<feature type="compositionally biased region" description="Low complexity" evidence="1">
    <location>
        <begin position="42"/>
        <end position="59"/>
    </location>
</feature>
<proteinExistence type="predicted"/>
<comment type="caution">
    <text evidence="2">The sequence shown here is derived from an EMBL/GenBank/DDBJ whole genome shotgun (WGS) entry which is preliminary data.</text>
</comment>
<dbReference type="AlphaFoldDB" id="A0A2V0NPY1"/>
<name>A0A2V0NPY1_9CHLO</name>
<keyword evidence="3" id="KW-1185">Reference proteome</keyword>
<organism evidence="2 3">
    <name type="scientific">Raphidocelis subcapitata</name>
    <dbReference type="NCBI Taxonomy" id="307507"/>
    <lineage>
        <taxon>Eukaryota</taxon>
        <taxon>Viridiplantae</taxon>
        <taxon>Chlorophyta</taxon>
        <taxon>core chlorophytes</taxon>
        <taxon>Chlorophyceae</taxon>
        <taxon>CS clade</taxon>
        <taxon>Sphaeropleales</taxon>
        <taxon>Selenastraceae</taxon>
        <taxon>Raphidocelis</taxon>
    </lineage>
</organism>